<reference evidence="1 3" key="1">
    <citation type="journal article" date="2019" name="Nat. Med.">
        <title>A library of human gut bacterial isolates paired with longitudinal multiomics data enables mechanistic microbiome research.</title>
        <authorList>
            <person name="Poyet M."/>
            <person name="Groussin M."/>
            <person name="Gibbons S.M."/>
            <person name="Avila-Pacheco J."/>
            <person name="Jiang X."/>
            <person name="Kearney S.M."/>
            <person name="Perrotta A.R."/>
            <person name="Berdy B."/>
            <person name="Zhao S."/>
            <person name="Lieberman T.D."/>
            <person name="Swanson P.K."/>
            <person name="Smith M."/>
            <person name="Roesemann S."/>
            <person name="Alexander J.E."/>
            <person name="Rich S.A."/>
            <person name="Livny J."/>
            <person name="Vlamakis H."/>
            <person name="Clish C."/>
            <person name="Bullock K."/>
            <person name="Deik A."/>
            <person name="Scott J."/>
            <person name="Pierce K.A."/>
            <person name="Xavier R.J."/>
            <person name="Alm E.J."/>
        </authorList>
    </citation>
    <scope>NUCLEOTIDE SEQUENCE [LARGE SCALE GENOMIC DNA]</scope>
    <source>
        <strain evidence="1 3">BIOML-A2</strain>
    </source>
</reference>
<name>A0A6N2TFW4_9BIFI</name>
<evidence type="ECO:0000313" key="2">
    <source>
        <dbReference type="EMBL" id="VYT03542.1"/>
    </source>
</evidence>
<evidence type="ECO:0000313" key="1">
    <source>
        <dbReference type="EMBL" id="KAB7462647.1"/>
    </source>
</evidence>
<evidence type="ECO:0000313" key="3">
    <source>
        <dbReference type="Proteomes" id="UP000429211"/>
    </source>
</evidence>
<dbReference type="Proteomes" id="UP000429211">
    <property type="component" value="Unassembled WGS sequence"/>
</dbReference>
<protein>
    <submittedName>
        <fullName evidence="1 2">CRISPR-associated protein</fullName>
    </submittedName>
</protein>
<dbReference type="Pfam" id="PF09709">
    <property type="entry name" value="Cas_Csd1"/>
    <property type="match status" value="1"/>
</dbReference>
<dbReference type="AlphaFoldDB" id="A0A6N2TFW4"/>
<dbReference type="EMBL" id="WDPD01000001">
    <property type="protein sequence ID" value="KAB7462647.1"/>
    <property type="molecule type" value="Genomic_DNA"/>
</dbReference>
<gene>
    <name evidence="2" type="ORF">BDLFYP24_01943</name>
    <name evidence="1" type="ORF">GBB04_00990</name>
</gene>
<sequence length="629" mass="72434">MSLWSSLLETYDEVQNASGRGHQGYGNGDEAKKILLPLDHMSMPGQLRVILKSDGCLESIKKEAVAWTMIIPCTEESMGRTSKPVPHPLCDQLQYVDKVCDAKRTCMYLDQLAKWKGDDEKLNAIYRYVSEHSISKDAIQYGIQLTGKDEKIGVCFEVEIPGKACRPVADDPEIRNRWIEFQQREHAWAGTDIFGRDFYSQASNYPKNIVSTAGNAKLISANDNTNFTYRGRFGNRDEALRIDSETSQKIHSTLRWLVNNHATITDTQAIIIWAVKKPEENVVNPELNFAETLSHMLLNSESEQHDVVQDALIATDMNYAKRFRALLRGYGSPDFLQKHANKMAIVILDAATSGRLSVTFYRELRENEYLENILKWHTDTAWPLTYFERNQNGDKTSFKRTPYIGAPSFVDIINCTYDASDRSSKSYKRYAKYMKKRLIECMFGDRALPISILNAAFHKVTRPISYNEGDLVWERDFEIACSLWKKHFNDEAKRHHDSKEVSMELNLERKDRDYLYGRLLALADYFERGVLLKQQVDRPTNAVKLMSNFIAKPYSTWGALWKQLIPYLKTMNGAEWFQSGIDDVMALFEEGDFEDNKTLSPLFLLGYSSQRRSLRNPTRLHKDESDKQN</sequence>
<reference evidence="2" key="2">
    <citation type="submission" date="2019-11" db="EMBL/GenBank/DDBJ databases">
        <authorList>
            <person name="Feng L."/>
        </authorList>
    </citation>
    <scope>NUCLEOTIDE SEQUENCE</scope>
    <source>
        <strain evidence="2">BdentiumLFYP24</strain>
    </source>
</reference>
<dbReference type="EMBL" id="CACRSP010000004">
    <property type="protein sequence ID" value="VYT03542.1"/>
    <property type="molecule type" value="Genomic_DNA"/>
</dbReference>
<organism evidence="2">
    <name type="scientific">Bifidobacterium dentium</name>
    <dbReference type="NCBI Taxonomy" id="1689"/>
    <lineage>
        <taxon>Bacteria</taxon>
        <taxon>Bacillati</taxon>
        <taxon>Actinomycetota</taxon>
        <taxon>Actinomycetes</taxon>
        <taxon>Bifidobacteriales</taxon>
        <taxon>Bifidobacteriaceae</taxon>
        <taxon>Bifidobacterium</taxon>
    </lineage>
</organism>
<proteinExistence type="predicted"/>
<accession>A0A6N2TFW4</accession>
<dbReference type="InterPro" id="IPR010144">
    <property type="entry name" value="CRISPR-assoc_prot_Csd1-typ"/>
</dbReference>